<organism evidence="2 3">
    <name type="scientific">Komagataeibacter oboediens</name>
    <dbReference type="NCBI Taxonomy" id="65958"/>
    <lineage>
        <taxon>Bacteria</taxon>
        <taxon>Pseudomonadati</taxon>
        <taxon>Pseudomonadota</taxon>
        <taxon>Alphaproteobacteria</taxon>
        <taxon>Acetobacterales</taxon>
        <taxon>Acetobacteraceae</taxon>
        <taxon>Komagataeibacter</taxon>
    </lineage>
</organism>
<dbReference type="AlphaFoldDB" id="A0A318QKB7"/>
<accession>A0A318QKB7</accession>
<evidence type="ECO:0000256" key="1">
    <source>
        <dbReference type="SAM" id="Coils"/>
    </source>
</evidence>
<dbReference type="EMBL" id="NKTX01000134">
    <property type="protein sequence ID" value="PYD77808.1"/>
    <property type="molecule type" value="Genomic_DNA"/>
</dbReference>
<dbReference type="Proteomes" id="UP000247417">
    <property type="component" value="Unassembled WGS sequence"/>
</dbReference>
<name>A0A318QKB7_9PROT</name>
<comment type="caution">
    <text evidence="2">The sequence shown here is derived from an EMBL/GenBank/DDBJ whole genome shotgun (WGS) entry which is preliminary data.</text>
</comment>
<feature type="coiled-coil region" evidence="1">
    <location>
        <begin position="40"/>
        <end position="67"/>
    </location>
</feature>
<keyword evidence="1" id="KW-0175">Coiled coil</keyword>
<reference evidence="2 3" key="1">
    <citation type="submission" date="2017-07" db="EMBL/GenBank/DDBJ databases">
        <title>A draft genome sequence of Komagataeibacter oboediens LMG 18849.</title>
        <authorList>
            <person name="Skraban J."/>
            <person name="Cleenwerck I."/>
            <person name="Vandamme P."/>
            <person name="Trcek J."/>
        </authorList>
    </citation>
    <scope>NUCLEOTIDE SEQUENCE [LARGE SCALE GENOMIC DNA]</scope>
    <source>
        <strain evidence="2 3">LMG 18849</strain>
    </source>
</reference>
<feature type="non-terminal residue" evidence="2">
    <location>
        <position position="1"/>
    </location>
</feature>
<sequence>ENAQNYWKERKKSEKDKAFDLSRKLREFNFRLDLLRDRLIEAAKRELADLRKKAEVIREALKAKKLERYAREQAERRERRQERGKSRGR</sequence>
<protein>
    <submittedName>
        <fullName evidence="2">Mobilization protein</fullName>
    </submittedName>
</protein>
<proteinExistence type="predicted"/>
<gene>
    <name evidence="2" type="ORF">CFR80_17340</name>
</gene>
<evidence type="ECO:0000313" key="3">
    <source>
        <dbReference type="Proteomes" id="UP000247417"/>
    </source>
</evidence>
<evidence type="ECO:0000313" key="2">
    <source>
        <dbReference type="EMBL" id="PYD77808.1"/>
    </source>
</evidence>